<dbReference type="KEGG" id="rhoz:GXP67_01040"/>
<proteinExistence type="predicted"/>
<evidence type="ECO:0000259" key="1">
    <source>
        <dbReference type="Pfam" id="PF13661"/>
    </source>
</evidence>
<gene>
    <name evidence="3" type="ORF">GXP67_01040</name>
</gene>
<accession>A0A6C0GBU3</accession>
<name>A0A6C0GBU3_9BACT</name>
<evidence type="ECO:0000313" key="3">
    <source>
        <dbReference type="EMBL" id="QHT65358.1"/>
    </source>
</evidence>
<dbReference type="Proteomes" id="UP000480178">
    <property type="component" value="Chromosome"/>
</dbReference>
<dbReference type="Pfam" id="PF13661">
    <property type="entry name" value="2OG-FeII_Oxy_4"/>
    <property type="match status" value="1"/>
</dbReference>
<evidence type="ECO:0000259" key="2">
    <source>
        <dbReference type="Pfam" id="PF20680"/>
    </source>
</evidence>
<dbReference type="AlphaFoldDB" id="A0A6C0GBU3"/>
<evidence type="ECO:0000313" key="4">
    <source>
        <dbReference type="Proteomes" id="UP000480178"/>
    </source>
</evidence>
<sequence>MGNNHLFNNGMFYSIPFQYFIGSNLFSNKECKRILKWLQNDAVWRLHSEYFFDQYEAVIKLNDQLFSLKDLINFEWVDKIKVDLSLIFGCTFNDFFVISCRKYISTQEIGIHNDDSIQPSHETHRVVIYFNEGYRDEFGGHLVLFNSKNKKDIHKILRPLNNSYFGFATSKDSYHAVTRINQNVRYTINLSFWDSRYSNIEVELFDLISCNKKISSEKIYLFLIESGAKKTNHSSRDIYTHLVGTANILQKIDTNTDLVLAGLFHSIYGTSCFEALNFPLNRREKIIELIGSEAERISYLYCLIERKHLYVIFKNGSEQNVLLRNGQEDFITLDDLRNLFLLDCANSLEQYISIGSSFDEIKDDLSFYLSFKNLLSNNNQDKIKEEYLRLLNKTYESYKI</sequence>
<feature type="domain" description="DUF6817" evidence="2">
    <location>
        <begin position="223"/>
        <end position="306"/>
    </location>
</feature>
<dbReference type="InterPro" id="IPR049202">
    <property type="entry name" value="DUF6817"/>
</dbReference>
<reference evidence="3 4" key="1">
    <citation type="submission" date="2020-01" db="EMBL/GenBank/DDBJ databases">
        <authorList>
            <person name="Kim M.K."/>
        </authorList>
    </citation>
    <scope>NUCLEOTIDE SEQUENCE [LARGE SCALE GENOMIC DNA]</scope>
    <source>
        <strain evidence="3 4">172606-1</strain>
    </source>
</reference>
<dbReference type="InterPro" id="IPR039558">
    <property type="entry name" value="TPA1/OFD1_N"/>
</dbReference>
<dbReference type="NCBIfam" id="NF041706">
    <property type="entry name" value="2OG_matur_YhhC"/>
    <property type="match status" value="1"/>
</dbReference>
<dbReference type="RefSeq" id="WP_162441445.1">
    <property type="nucleotide sequence ID" value="NZ_CP048222.1"/>
</dbReference>
<protein>
    <submittedName>
        <fullName evidence="3">2OG-Fe(II) oxygenase</fullName>
    </submittedName>
</protein>
<keyword evidence="4" id="KW-1185">Reference proteome</keyword>
<dbReference type="Gene3D" id="2.60.120.620">
    <property type="entry name" value="q2cbj1_9rhob like domain"/>
    <property type="match status" value="1"/>
</dbReference>
<feature type="domain" description="Prolyl 3,4-dihydroxylase TPA1/OFD1 N-terminal" evidence="1">
    <location>
        <begin position="99"/>
        <end position="189"/>
    </location>
</feature>
<dbReference type="EMBL" id="CP048222">
    <property type="protein sequence ID" value="QHT65358.1"/>
    <property type="molecule type" value="Genomic_DNA"/>
</dbReference>
<dbReference type="Pfam" id="PF20680">
    <property type="entry name" value="DUF6817"/>
    <property type="match status" value="1"/>
</dbReference>
<organism evidence="3 4">
    <name type="scientific">Rhodocytophaga rosea</name>
    <dbReference type="NCBI Taxonomy" id="2704465"/>
    <lineage>
        <taxon>Bacteria</taxon>
        <taxon>Pseudomonadati</taxon>
        <taxon>Bacteroidota</taxon>
        <taxon>Cytophagia</taxon>
        <taxon>Cytophagales</taxon>
        <taxon>Rhodocytophagaceae</taxon>
        <taxon>Rhodocytophaga</taxon>
    </lineage>
</organism>